<evidence type="ECO:0000259" key="19">
    <source>
        <dbReference type="Pfam" id="PF00361"/>
    </source>
</evidence>
<evidence type="ECO:0000256" key="9">
    <source>
        <dbReference type="ARBA" id="ARBA00022792"/>
    </source>
</evidence>
<comment type="subcellular location">
    <subcellularLocation>
        <location evidence="2 18">Mitochondrion inner membrane</location>
        <topology evidence="2 18">Multi-pass membrane protein</topology>
    </subcellularLocation>
</comment>
<keyword evidence="14 18" id="KW-0830">Ubiquinone</keyword>
<evidence type="ECO:0000313" key="20">
    <source>
        <dbReference type="EMBL" id="UFP06023.1"/>
    </source>
</evidence>
<geneLocation type="mitochondrion" evidence="20"/>
<evidence type="ECO:0000256" key="5">
    <source>
        <dbReference type="ARBA" id="ARBA00021008"/>
    </source>
</evidence>
<feature type="transmembrane region" description="Helical" evidence="18">
    <location>
        <begin position="59"/>
        <end position="82"/>
    </location>
</feature>
<evidence type="ECO:0000256" key="15">
    <source>
        <dbReference type="ARBA" id="ARBA00023128"/>
    </source>
</evidence>
<evidence type="ECO:0000256" key="12">
    <source>
        <dbReference type="ARBA" id="ARBA00022989"/>
    </source>
</evidence>
<keyword evidence="6" id="KW-0813">Transport</keyword>
<dbReference type="GO" id="GO:0006120">
    <property type="term" value="P:mitochondrial electron transport, NADH to ubiquinone"/>
    <property type="evidence" value="ECO:0007669"/>
    <property type="project" value="InterPro"/>
</dbReference>
<comment type="function">
    <text evidence="1">Core subunit of the mitochondrial membrane respiratory chain NADH dehydrogenase (Complex I) that is believed to belong to the minimal assembly required for catalysis. Complex I functions in the transfer of electrons from NADH to the respiratory chain. The immediate electron acceptor for the enzyme is believed to be ubiquinone.</text>
</comment>
<keyword evidence="12 18" id="KW-1133">Transmembrane helix</keyword>
<evidence type="ECO:0000256" key="10">
    <source>
        <dbReference type="ARBA" id="ARBA00022967"/>
    </source>
</evidence>
<sequence>MSMFNPSKSLFLVMMILGTMISISSNSWPATWMGLEINLLAFIPLISSKDNMLSTEAAMKYFIIQAMASSMLLTFVILNSIMNMNIMNENATNSIISITLFLKMGAAPFHMWFPSVMEGLSWLNCFILMTWQKLAPFVILSYLSYYQPIMIFVMLSSILIGSIGGLNQTSLRKIMTYSSINHIGWMLLGLMMSENLWQFYFIIYIILSMTILLIFFNLSSQHSNQIPLSWNSSTIKFFISVNLMSLGGLPPFLGFLPKWMIIQNSCYNNMEFLVLIMILFTLLTLFYYLRLMMSSFLINVNQLKWNHQSIQKLNNPYLISLLTSISLFTLPLYPIMFFSI</sequence>
<dbReference type="EC" id="7.1.1.2" evidence="4 18"/>
<keyword evidence="8 18" id="KW-0812">Transmembrane</keyword>
<keyword evidence="7 18" id="KW-0679">Respiratory chain</keyword>
<dbReference type="InterPro" id="IPR003917">
    <property type="entry name" value="NADH_UbQ_OxRdtase_chain2"/>
</dbReference>
<comment type="catalytic activity">
    <reaction evidence="17 18">
        <text>a ubiquinone + NADH + 5 H(+)(in) = a ubiquinol + NAD(+) + 4 H(+)(out)</text>
        <dbReference type="Rhea" id="RHEA:29091"/>
        <dbReference type="Rhea" id="RHEA-COMP:9565"/>
        <dbReference type="Rhea" id="RHEA-COMP:9566"/>
        <dbReference type="ChEBI" id="CHEBI:15378"/>
        <dbReference type="ChEBI" id="CHEBI:16389"/>
        <dbReference type="ChEBI" id="CHEBI:17976"/>
        <dbReference type="ChEBI" id="CHEBI:57540"/>
        <dbReference type="ChEBI" id="CHEBI:57945"/>
        <dbReference type="EC" id="7.1.1.2"/>
    </reaction>
</comment>
<evidence type="ECO:0000256" key="1">
    <source>
        <dbReference type="ARBA" id="ARBA00003257"/>
    </source>
</evidence>
<dbReference type="PRINTS" id="PR01436">
    <property type="entry name" value="NADHDHGNASE2"/>
</dbReference>
<evidence type="ECO:0000256" key="16">
    <source>
        <dbReference type="ARBA" id="ARBA00023136"/>
    </source>
</evidence>
<comment type="similarity">
    <text evidence="3 18">Belongs to the complex I subunit 2 family.</text>
</comment>
<evidence type="ECO:0000256" key="2">
    <source>
        <dbReference type="ARBA" id="ARBA00004448"/>
    </source>
</evidence>
<dbReference type="Pfam" id="PF00361">
    <property type="entry name" value="Proton_antipo_M"/>
    <property type="match status" value="1"/>
</dbReference>
<evidence type="ECO:0000256" key="8">
    <source>
        <dbReference type="ARBA" id="ARBA00022692"/>
    </source>
</evidence>
<evidence type="ECO:0000256" key="14">
    <source>
        <dbReference type="ARBA" id="ARBA00023075"/>
    </source>
</evidence>
<dbReference type="GO" id="GO:0005743">
    <property type="term" value="C:mitochondrial inner membrane"/>
    <property type="evidence" value="ECO:0007669"/>
    <property type="project" value="UniProtKB-SubCell"/>
</dbReference>
<dbReference type="InterPro" id="IPR001750">
    <property type="entry name" value="ND/Mrp_TM"/>
</dbReference>
<organism evidence="20">
    <name type="scientific">Acheta domesticus</name>
    <name type="common">House cricket</name>
    <dbReference type="NCBI Taxonomy" id="6997"/>
    <lineage>
        <taxon>Eukaryota</taxon>
        <taxon>Metazoa</taxon>
        <taxon>Ecdysozoa</taxon>
        <taxon>Arthropoda</taxon>
        <taxon>Hexapoda</taxon>
        <taxon>Insecta</taxon>
        <taxon>Pterygota</taxon>
        <taxon>Neoptera</taxon>
        <taxon>Polyneoptera</taxon>
        <taxon>Orthoptera</taxon>
        <taxon>Ensifera</taxon>
        <taxon>Gryllidea</taxon>
        <taxon>Grylloidea</taxon>
        <taxon>Gryllidae</taxon>
        <taxon>Gryllinae</taxon>
        <taxon>Acheta</taxon>
    </lineage>
</organism>
<evidence type="ECO:0000256" key="13">
    <source>
        <dbReference type="ARBA" id="ARBA00023027"/>
    </source>
</evidence>
<keyword evidence="13 18" id="KW-0520">NAD</keyword>
<feature type="transmembrane region" description="Helical" evidence="18">
    <location>
        <begin position="272"/>
        <end position="289"/>
    </location>
</feature>
<evidence type="ECO:0000256" key="4">
    <source>
        <dbReference type="ARBA" id="ARBA00012944"/>
    </source>
</evidence>
<dbReference type="GO" id="GO:0008137">
    <property type="term" value="F:NADH dehydrogenase (ubiquinone) activity"/>
    <property type="evidence" value="ECO:0007669"/>
    <property type="project" value="UniProtKB-EC"/>
</dbReference>
<dbReference type="AlphaFoldDB" id="A0A8K1SLE8"/>
<name>A0A8K1SLE8_ACHDO</name>
<evidence type="ECO:0000256" key="18">
    <source>
        <dbReference type="RuleBase" id="RU003403"/>
    </source>
</evidence>
<keyword evidence="9 18" id="KW-0999">Mitochondrion inner membrane</keyword>
<evidence type="ECO:0000256" key="7">
    <source>
        <dbReference type="ARBA" id="ARBA00022660"/>
    </source>
</evidence>
<feature type="transmembrane region" description="Helical" evidence="18">
    <location>
        <begin position="149"/>
        <end position="167"/>
    </location>
</feature>
<feature type="transmembrane region" description="Helical" evidence="18">
    <location>
        <begin position="120"/>
        <end position="143"/>
    </location>
</feature>
<keyword evidence="10 18" id="KW-1278">Translocase</keyword>
<keyword evidence="16 18" id="KW-0472">Membrane</keyword>
<evidence type="ECO:0000256" key="6">
    <source>
        <dbReference type="ARBA" id="ARBA00022448"/>
    </source>
</evidence>
<feature type="transmembrane region" description="Helical" evidence="18">
    <location>
        <begin position="7"/>
        <end position="24"/>
    </location>
</feature>
<evidence type="ECO:0000256" key="11">
    <source>
        <dbReference type="ARBA" id="ARBA00022982"/>
    </source>
</evidence>
<dbReference type="PANTHER" id="PTHR46552">
    <property type="entry name" value="NADH-UBIQUINONE OXIDOREDUCTASE CHAIN 2"/>
    <property type="match status" value="1"/>
</dbReference>
<keyword evidence="11 18" id="KW-0249">Electron transport</keyword>
<evidence type="ECO:0000256" key="17">
    <source>
        <dbReference type="ARBA" id="ARBA00049551"/>
    </source>
</evidence>
<feature type="domain" description="NADH:quinone oxidoreductase/Mrp antiporter transmembrane" evidence="19">
    <location>
        <begin position="25"/>
        <end position="284"/>
    </location>
</feature>
<comment type="function">
    <text evidence="18">Core subunit of the mitochondrial membrane respiratory chain NADH dehydrogenase (Complex I) which catalyzes electron transfer from NADH through the respiratory chain, using ubiquinone as an electron acceptor. Essential for the catalytic activity and assembly of complex I.</text>
</comment>
<feature type="transmembrane region" description="Helical" evidence="18">
    <location>
        <begin position="317"/>
        <end position="338"/>
    </location>
</feature>
<accession>A0A8K1SLE8</accession>
<feature type="transmembrane region" description="Helical" evidence="18">
    <location>
        <begin position="94"/>
        <end position="113"/>
    </location>
</feature>
<gene>
    <name evidence="20" type="primary">nad2</name>
</gene>
<dbReference type="PANTHER" id="PTHR46552:SF1">
    <property type="entry name" value="NADH-UBIQUINONE OXIDOREDUCTASE CHAIN 2"/>
    <property type="match status" value="1"/>
</dbReference>
<feature type="transmembrane region" description="Helical" evidence="18">
    <location>
        <begin position="197"/>
        <end position="216"/>
    </location>
</feature>
<proteinExistence type="inferred from homology"/>
<dbReference type="EMBL" id="OK504623">
    <property type="protein sequence ID" value="UFP06023.1"/>
    <property type="molecule type" value="Genomic_DNA"/>
</dbReference>
<reference evidence="20" key="1">
    <citation type="submission" date="2021-10" db="EMBL/GenBank/DDBJ databases">
        <authorList>
            <person name="Gupta Y.M."/>
            <person name="Homchan S."/>
        </authorList>
    </citation>
    <scope>NUCLEOTIDE SEQUENCE</scope>
</reference>
<dbReference type="InterPro" id="IPR050175">
    <property type="entry name" value="Complex_I_Subunit_2"/>
</dbReference>
<evidence type="ECO:0000256" key="3">
    <source>
        <dbReference type="ARBA" id="ARBA00007012"/>
    </source>
</evidence>
<keyword evidence="15 18" id="KW-0496">Mitochondrion</keyword>
<protein>
    <recommendedName>
        <fullName evidence="5 18">NADH-ubiquinone oxidoreductase chain 2</fullName>
        <ecNumber evidence="4 18">7.1.1.2</ecNumber>
    </recommendedName>
</protein>
<feature type="transmembrane region" description="Helical" evidence="18">
    <location>
        <begin position="237"/>
        <end position="260"/>
    </location>
</feature>